<dbReference type="InterPro" id="IPR005494">
    <property type="entry name" value="GSPS_pre-ATP-grasp-like_dom"/>
</dbReference>
<keyword evidence="2" id="KW-0479">Metal-binding</keyword>
<dbReference type="Proteomes" id="UP000546642">
    <property type="component" value="Unassembled WGS sequence"/>
</dbReference>
<evidence type="ECO:0000256" key="5">
    <source>
        <dbReference type="ARBA" id="ARBA00022842"/>
    </source>
</evidence>
<evidence type="ECO:0000313" key="8">
    <source>
        <dbReference type="Proteomes" id="UP000546642"/>
    </source>
</evidence>
<keyword evidence="5" id="KW-0460">Magnesium</keyword>
<keyword evidence="1" id="KW-0436">Ligase</keyword>
<dbReference type="RefSeq" id="WP_184072261.1">
    <property type="nucleotide sequence ID" value="NZ_JACHDS010000001.1"/>
</dbReference>
<dbReference type="EMBL" id="JACHDS010000001">
    <property type="protein sequence ID" value="MBB6169960.1"/>
    <property type="molecule type" value="Genomic_DNA"/>
</dbReference>
<gene>
    <name evidence="7" type="ORF">HNR23_000020</name>
</gene>
<evidence type="ECO:0000259" key="6">
    <source>
        <dbReference type="Pfam" id="PF03738"/>
    </source>
</evidence>
<dbReference type="SUPFAM" id="SSF52440">
    <property type="entry name" value="PreATP-grasp domain"/>
    <property type="match status" value="1"/>
</dbReference>
<dbReference type="Gene3D" id="3.30.1490.330">
    <property type="match status" value="1"/>
</dbReference>
<sequence length="388" mass="44467">MIRKSGNPVRPDWREIVEAQGLGFHVAVHPEHLERTYWDESVHYEFEMEQVLHLEAVVESLHRMCLEAVEHVVSENRFADFGIPEWAAPAIRDSWRRTDPYLYGRFDLRYDGVNPPTLLEYNADTPTCLVEAAIVQWHWLQDTHPGADQWNSLHERLIHRWAALRPRLPDGPVHFAWTNEDETGEEALTTAYLQETADQAGLSTQEIALEDIGWDYSASEFVDLEERTITAAFKLYPWEWLIRDRFGPLILQQLHGVPWIEPLWKMVLSNKALLAVLWEMYPGHPNLLPSYLGDPGPLDSYIAKPLLGREGASMRIVTPDGELERTGGDYGVEGYVFQRFQPLPEFEGWHPVLGTWVVGDSSAGLGIRETSRLITDDTSSFVPHLIRV</sequence>
<dbReference type="GO" id="GO:0005524">
    <property type="term" value="F:ATP binding"/>
    <property type="evidence" value="ECO:0007669"/>
    <property type="project" value="UniProtKB-KW"/>
</dbReference>
<dbReference type="InterPro" id="IPR016185">
    <property type="entry name" value="PreATP-grasp_dom_sf"/>
</dbReference>
<proteinExistence type="predicted"/>
<protein>
    <submittedName>
        <fullName evidence="7">Glutathionylspermidine synthase</fullName>
    </submittedName>
</protein>
<keyword evidence="3" id="KW-0547">Nucleotide-binding</keyword>
<accession>A0A7W9YD36</accession>
<keyword evidence="8" id="KW-1185">Reference proteome</keyword>
<evidence type="ECO:0000256" key="4">
    <source>
        <dbReference type="ARBA" id="ARBA00022840"/>
    </source>
</evidence>
<evidence type="ECO:0000256" key="2">
    <source>
        <dbReference type="ARBA" id="ARBA00022723"/>
    </source>
</evidence>
<evidence type="ECO:0000256" key="3">
    <source>
        <dbReference type="ARBA" id="ARBA00022741"/>
    </source>
</evidence>
<dbReference type="Pfam" id="PF03738">
    <property type="entry name" value="GSP_synth"/>
    <property type="match status" value="1"/>
</dbReference>
<organism evidence="7 8">
    <name type="scientific">Nocardiopsis mwathae</name>
    <dbReference type="NCBI Taxonomy" id="1472723"/>
    <lineage>
        <taxon>Bacteria</taxon>
        <taxon>Bacillati</taxon>
        <taxon>Actinomycetota</taxon>
        <taxon>Actinomycetes</taxon>
        <taxon>Streptosporangiales</taxon>
        <taxon>Nocardiopsidaceae</taxon>
        <taxon>Nocardiopsis</taxon>
    </lineage>
</organism>
<comment type="caution">
    <text evidence="7">The sequence shown here is derived from an EMBL/GenBank/DDBJ whole genome shotgun (WGS) entry which is preliminary data.</text>
</comment>
<keyword evidence="4" id="KW-0067">ATP-binding</keyword>
<dbReference type="GO" id="GO:0046872">
    <property type="term" value="F:metal ion binding"/>
    <property type="evidence" value="ECO:0007669"/>
    <property type="project" value="UniProtKB-KW"/>
</dbReference>
<evidence type="ECO:0000256" key="1">
    <source>
        <dbReference type="ARBA" id="ARBA00022598"/>
    </source>
</evidence>
<evidence type="ECO:0000313" key="7">
    <source>
        <dbReference type="EMBL" id="MBB6169960.1"/>
    </source>
</evidence>
<feature type="domain" description="Glutathionylspermidine synthase pre-ATP-grasp-like" evidence="6">
    <location>
        <begin position="13"/>
        <end position="386"/>
    </location>
</feature>
<dbReference type="AlphaFoldDB" id="A0A7W9YD36"/>
<dbReference type="SUPFAM" id="SSF56059">
    <property type="entry name" value="Glutathione synthetase ATP-binding domain-like"/>
    <property type="match status" value="1"/>
</dbReference>
<name>A0A7W9YD36_9ACTN</name>
<reference evidence="7 8" key="1">
    <citation type="submission" date="2020-08" db="EMBL/GenBank/DDBJ databases">
        <title>Sequencing the genomes of 1000 actinobacteria strains.</title>
        <authorList>
            <person name="Klenk H.-P."/>
        </authorList>
    </citation>
    <scope>NUCLEOTIDE SEQUENCE [LARGE SCALE GENOMIC DNA]</scope>
    <source>
        <strain evidence="7 8">DSM 46659</strain>
    </source>
</reference>
<dbReference type="GO" id="GO:0016874">
    <property type="term" value="F:ligase activity"/>
    <property type="evidence" value="ECO:0007669"/>
    <property type="project" value="UniProtKB-KW"/>
</dbReference>